<reference evidence="2" key="1">
    <citation type="submission" date="2015-12" db="EMBL/GenBank/DDBJ databases">
        <title>Update maize B73 reference genome by single molecule sequencing technologies.</title>
        <authorList>
            <consortium name="Maize Genome Sequencing Project"/>
            <person name="Ware D."/>
        </authorList>
    </citation>
    <scope>NUCLEOTIDE SEQUENCE [LARGE SCALE GENOMIC DNA]</scope>
    <source>
        <tissue evidence="2">Seedling</tissue>
    </source>
</reference>
<sequence>MLLVLPSPPGRGRRPVPRVVVVRQRPRQLERPLAAAAAIIHLTRRRSSSGRPCRRGRRRIQAVAVNRRRGEGGEGRRRGSELGKQSTREDQKVGAPEPHFI</sequence>
<dbReference type="EMBL" id="CM007648">
    <property type="protein sequence ID" value="ONM12511.1"/>
    <property type="molecule type" value="Genomic_DNA"/>
</dbReference>
<evidence type="ECO:0000313" key="2">
    <source>
        <dbReference type="EMBL" id="ONM12511.1"/>
    </source>
</evidence>
<protein>
    <submittedName>
        <fullName evidence="2">Transport protein particle (TRAPP) component</fullName>
    </submittedName>
</protein>
<accession>A0A1D6DUL7</accession>
<organism evidence="2">
    <name type="scientific">Zea mays</name>
    <name type="common">Maize</name>
    <dbReference type="NCBI Taxonomy" id="4577"/>
    <lineage>
        <taxon>Eukaryota</taxon>
        <taxon>Viridiplantae</taxon>
        <taxon>Streptophyta</taxon>
        <taxon>Embryophyta</taxon>
        <taxon>Tracheophyta</taxon>
        <taxon>Spermatophyta</taxon>
        <taxon>Magnoliopsida</taxon>
        <taxon>Liliopsida</taxon>
        <taxon>Poales</taxon>
        <taxon>Poaceae</taxon>
        <taxon>PACMAD clade</taxon>
        <taxon>Panicoideae</taxon>
        <taxon>Andropogonodae</taxon>
        <taxon>Andropogoneae</taxon>
        <taxon>Tripsacinae</taxon>
        <taxon>Zea</taxon>
    </lineage>
</organism>
<dbReference type="AlphaFoldDB" id="A0A1D6DUL7"/>
<proteinExistence type="predicted"/>
<evidence type="ECO:0000256" key="1">
    <source>
        <dbReference type="SAM" id="MobiDB-lite"/>
    </source>
</evidence>
<name>A0A1D6DUL7_MAIZE</name>
<feature type="compositionally biased region" description="Basic and acidic residues" evidence="1">
    <location>
        <begin position="68"/>
        <end position="92"/>
    </location>
</feature>
<gene>
    <name evidence="2" type="ORF">ZEAMMB73_Zm00001d001929</name>
</gene>
<feature type="region of interest" description="Disordered" evidence="1">
    <location>
        <begin position="65"/>
        <end position="101"/>
    </location>
</feature>